<proteinExistence type="predicted"/>
<keyword evidence="3" id="KW-1185">Reference proteome</keyword>
<feature type="compositionally biased region" description="Polar residues" evidence="1">
    <location>
        <begin position="8"/>
        <end position="20"/>
    </location>
</feature>
<evidence type="ECO:0000256" key="1">
    <source>
        <dbReference type="SAM" id="MobiDB-lite"/>
    </source>
</evidence>
<dbReference type="Proteomes" id="UP000799324">
    <property type="component" value="Unassembled WGS sequence"/>
</dbReference>
<feature type="region of interest" description="Disordered" evidence="1">
    <location>
        <begin position="235"/>
        <end position="272"/>
    </location>
</feature>
<dbReference type="AlphaFoldDB" id="A0A6A6TH83"/>
<feature type="region of interest" description="Disordered" evidence="1">
    <location>
        <begin position="159"/>
        <end position="209"/>
    </location>
</feature>
<accession>A0A6A6TH83</accession>
<feature type="compositionally biased region" description="Basic and acidic residues" evidence="1">
    <location>
        <begin position="107"/>
        <end position="118"/>
    </location>
</feature>
<evidence type="ECO:0000313" key="3">
    <source>
        <dbReference type="Proteomes" id="UP000799324"/>
    </source>
</evidence>
<feature type="compositionally biased region" description="Low complexity" evidence="1">
    <location>
        <begin position="59"/>
        <end position="68"/>
    </location>
</feature>
<feature type="compositionally biased region" description="Basic and acidic residues" evidence="1">
    <location>
        <begin position="195"/>
        <end position="204"/>
    </location>
</feature>
<protein>
    <submittedName>
        <fullName evidence="2">Uncharacterized protein</fullName>
    </submittedName>
</protein>
<gene>
    <name evidence="2" type="ORF">K491DRAFT_713272</name>
</gene>
<evidence type="ECO:0000313" key="2">
    <source>
        <dbReference type="EMBL" id="KAF2658796.1"/>
    </source>
</evidence>
<name>A0A6A6TH83_9PLEO</name>
<feature type="compositionally biased region" description="Basic and acidic residues" evidence="1">
    <location>
        <begin position="70"/>
        <end position="88"/>
    </location>
</feature>
<dbReference type="EMBL" id="MU004312">
    <property type="protein sequence ID" value="KAF2658796.1"/>
    <property type="molecule type" value="Genomic_DNA"/>
</dbReference>
<feature type="compositionally biased region" description="Polar residues" evidence="1">
    <location>
        <begin position="29"/>
        <end position="54"/>
    </location>
</feature>
<organism evidence="2 3">
    <name type="scientific">Lophiostoma macrostomum CBS 122681</name>
    <dbReference type="NCBI Taxonomy" id="1314788"/>
    <lineage>
        <taxon>Eukaryota</taxon>
        <taxon>Fungi</taxon>
        <taxon>Dikarya</taxon>
        <taxon>Ascomycota</taxon>
        <taxon>Pezizomycotina</taxon>
        <taxon>Dothideomycetes</taxon>
        <taxon>Pleosporomycetidae</taxon>
        <taxon>Pleosporales</taxon>
        <taxon>Lophiostomataceae</taxon>
        <taxon>Lophiostoma</taxon>
    </lineage>
</organism>
<sequence length="325" mass="36117">MVSVKNIFHSSSTTGKQQNPYADPHHPNRSGNPTSTVSPISNTAPRLPNVSVSTLALDPVSPVSPVSSRRSHDSIAETREAGGRDARMGRRVYPPSESAESTQSAYQDHDTRMQHPEEPSDVSGNRYDIITAQMKRAYEAQKYQDARQVQLQRYMPTNDNTAQRSQADEDAISPVYPPHFPGAQCVSQDEDDEAKEEKKEKEKEEMEEAFTAYQRTATLTKHSGTRYDLFVQSLQSHRPTPTSPSSSPNTSALSPAHTTTTNQQTSAYRSRVSGTKRYDAFVAQMQERRAEAKRRADAFVEPAGGYYAPVPVVGIEYYTPVEKMG</sequence>
<reference evidence="2" key="1">
    <citation type="journal article" date="2020" name="Stud. Mycol.">
        <title>101 Dothideomycetes genomes: a test case for predicting lifestyles and emergence of pathogens.</title>
        <authorList>
            <person name="Haridas S."/>
            <person name="Albert R."/>
            <person name="Binder M."/>
            <person name="Bloem J."/>
            <person name="Labutti K."/>
            <person name="Salamov A."/>
            <person name="Andreopoulos B."/>
            <person name="Baker S."/>
            <person name="Barry K."/>
            <person name="Bills G."/>
            <person name="Bluhm B."/>
            <person name="Cannon C."/>
            <person name="Castanera R."/>
            <person name="Culley D."/>
            <person name="Daum C."/>
            <person name="Ezra D."/>
            <person name="Gonzalez J."/>
            <person name="Henrissat B."/>
            <person name="Kuo A."/>
            <person name="Liang C."/>
            <person name="Lipzen A."/>
            <person name="Lutzoni F."/>
            <person name="Magnuson J."/>
            <person name="Mondo S."/>
            <person name="Nolan M."/>
            <person name="Ohm R."/>
            <person name="Pangilinan J."/>
            <person name="Park H.-J."/>
            <person name="Ramirez L."/>
            <person name="Alfaro M."/>
            <person name="Sun H."/>
            <person name="Tritt A."/>
            <person name="Yoshinaga Y."/>
            <person name="Zwiers L.-H."/>
            <person name="Turgeon B."/>
            <person name="Goodwin S."/>
            <person name="Spatafora J."/>
            <person name="Crous P."/>
            <person name="Grigoriev I."/>
        </authorList>
    </citation>
    <scope>NUCLEOTIDE SEQUENCE</scope>
    <source>
        <strain evidence="2">CBS 122681</strain>
    </source>
</reference>
<feature type="compositionally biased region" description="Polar residues" evidence="1">
    <location>
        <begin position="256"/>
        <end position="268"/>
    </location>
</feature>
<feature type="compositionally biased region" description="Low complexity" evidence="1">
    <location>
        <begin position="239"/>
        <end position="255"/>
    </location>
</feature>
<feature type="region of interest" description="Disordered" evidence="1">
    <location>
        <begin position="1"/>
        <end position="126"/>
    </location>
</feature>